<sequence length="88" mass="9495">MSMNNAYLARAKKMIPDPQILSVVAAKRAKQLALGARPMIKCDSENYLDWALLEIAEGLLSYEFGTPGDNSSALPTLGAENDPPETEA</sequence>
<dbReference type="InterPro" id="IPR036161">
    <property type="entry name" value="RPB6/omega-like_sf"/>
</dbReference>
<dbReference type="SMART" id="SM01409">
    <property type="entry name" value="RNA_pol_Rpb6"/>
    <property type="match status" value="1"/>
</dbReference>
<keyword evidence="13" id="KW-1185">Reference proteome</keyword>
<comment type="caution">
    <text evidence="12">The sequence shown here is derived from an EMBL/GenBank/DDBJ whole genome shotgun (WGS) entry which is preliminary data.</text>
</comment>
<dbReference type="EMBL" id="VUNS01000021">
    <property type="protein sequence ID" value="MST98641.1"/>
    <property type="molecule type" value="Genomic_DNA"/>
</dbReference>
<keyword evidence="5 12" id="KW-0808">Transferase</keyword>
<dbReference type="Pfam" id="PF01192">
    <property type="entry name" value="RNA_pol_Rpb6"/>
    <property type="match status" value="1"/>
</dbReference>
<accession>A0A844G7V6</accession>
<evidence type="ECO:0000256" key="7">
    <source>
        <dbReference type="ARBA" id="ARBA00023163"/>
    </source>
</evidence>
<dbReference type="GO" id="GO:0000428">
    <property type="term" value="C:DNA-directed RNA polymerase complex"/>
    <property type="evidence" value="ECO:0007669"/>
    <property type="project" value="UniProtKB-KW"/>
</dbReference>
<dbReference type="AlphaFoldDB" id="A0A844G7V6"/>
<evidence type="ECO:0000256" key="4">
    <source>
        <dbReference type="ARBA" id="ARBA00022478"/>
    </source>
</evidence>
<organism evidence="12 13">
    <name type="scientific">Victivallis lenta</name>
    <dbReference type="NCBI Taxonomy" id="2606640"/>
    <lineage>
        <taxon>Bacteria</taxon>
        <taxon>Pseudomonadati</taxon>
        <taxon>Lentisphaerota</taxon>
        <taxon>Lentisphaeria</taxon>
        <taxon>Victivallales</taxon>
        <taxon>Victivallaceae</taxon>
        <taxon>Victivallis</taxon>
    </lineage>
</organism>
<dbReference type="RefSeq" id="WP_106055508.1">
    <property type="nucleotide sequence ID" value="NZ_CALXOB010000028.1"/>
</dbReference>
<comment type="similarity">
    <text evidence="1">Belongs to the RNA polymerase subunit omega family.</text>
</comment>
<dbReference type="InterPro" id="IPR003716">
    <property type="entry name" value="DNA-dir_RNA_pol_omega"/>
</dbReference>
<dbReference type="Proteomes" id="UP000435649">
    <property type="component" value="Unassembled WGS sequence"/>
</dbReference>
<evidence type="ECO:0000256" key="11">
    <source>
        <dbReference type="SAM" id="MobiDB-lite"/>
    </source>
</evidence>
<evidence type="ECO:0000256" key="1">
    <source>
        <dbReference type="ARBA" id="ARBA00006711"/>
    </source>
</evidence>
<evidence type="ECO:0000256" key="6">
    <source>
        <dbReference type="ARBA" id="ARBA00022695"/>
    </source>
</evidence>
<dbReference type="GO" id="GO:0003677">
    <property type="term" value="F:DNA binding"/>
    <property type="evidence" value="ECO:0007669"/>
    <property type="project" value="InterPro"/>
</dbReference>
<comment type="catalytic activity">
    <reaction evidence="10">
        <text>RNA(n) + a ribonucleoside 5'-triphosphate = RNA(n+1) + diphosphate</text>
        <dbReference type="Rhea" id="RHEA:21248"/>
        <dbReference type="Rhea" id="RHEA-COMP:14527"/>
        <dbReference type="Rhea" id="RHEA-COMP:17342"/>
        <dbReference type="ChEBI" id="CHEBI:33019"/>
        <dbReference type="ChEBI" id="CHEBI:61557"/>
        <dbReference type="ChEBI" id="CHEBI:140395"/>
        <dbReference type="EC" id="2.7.7.6"/>
    </reaction>
</comment>
<gene>
    <name evidence="12" type="primary">rpoZ</name>
    <name evidence="12" type="ORF">FYJ85_16500</name>
</gene>
<proteinExistence type="inferred from homology"/>
<dbReference type="GO" id="GO:0003899">
    <property type="term" value="F:DNA-directed RNA polymerase activity"/>
    <property type="evidence" value="ECO:0007669"/>
    <property type="project" value="UniProtKB-EC"/>
</dbReference>
<keyword evidence="7" id="KW-0804">Transcription</keyword>
<dbReference type="Gene3D" id="3.90.940.10">
    <property type="match status" value="1"/>
</dbReference>
<feature type="region of interest" description="Disordered" evidence="11">
    <location>
        <begin position="68"/>
        <end position="88"/>
    </location>
</feature>
<name>A0A844G7V6_9BACT</name>
<evidence type="ECO:0000256" key="3">
    <source>
        <dbReference type="ARBA" id="ARBA00013725"/>
    </source>
</evidence>
<dbReference type="GO" id="GO:0006351">
    <property type="term" value="P:DNA-templated transcription"/>
    <property type="evidence" value="ECO:0007669"/>
    <property type="project" value="InterPro"/>
</dbReference>
<evidence type="ECO:0000256" key="2">
    <source>
        <dbReference type="ARBA" id="ARBA00012418"/>
    </source>
</evidence>
<keyword evidence="4 12" id="KW-0240">DNA-directed RNA polymerase</keyword>
<evidence type="ECO:0000313" key="13">
    <source>
        <dbReference type="Proteomes" id="UP000435649"/>
    </source>
</evidence>
<keyword evidence="6 12" id="KW-0548">Nucleotidyltransferase</keyword>
<dbReference type="InterPro" id="IPR006110">
    <property type="entry name" value="Pol_omega/Rpo6/RPB6"/>
</dbReference>
<protein>
    <recommendedName>
        <fullName evidence="3">DNA-directed RNA polymerase subunit omega</fullName>
        <ecNumber evidence="2">2.7.7.6</ecNumber>
    </recommendedName>
    <alternativeName>
        <fullName evidence="9">RNA polymerase omega subunit</fullName>
    </alternativeName>
    <alternativeName>
        <fullName evidence="8">Transcriptase subunit omega</fullName>
    </alternativeName>
</protein>
<reference evidence="12 13" key="1">
    <citation type="submission" date="2019-08" db="EMBL/GenBank/DDBJ databases">
        <title>In-depth cultivation of the pig gut microbiome towards novel bacterial diversity and tailored functional studies.</title>
        <authorList>
            <person name="Wylensek D."/>
            <person name="Hitch T.C.A."/>
            <person name="Clavel T."/>
        </authorList>
    </citation>
    <scope>NUCLEOTIDE SEQUENCE [LARGE SCALE GENOMIC DNA]</scope>
    <source>
        <strain evidence="12 13">BBE-744-WT-12</strain>
    </source>
</reference>
<dbReference type="EC" id="2.7.7.6" evidence="2"/>
<evidence type="ECO:0000256" key="10">
    <source>
        <dbReference type="ARBA" id="ARBA00048552"/>
    </source>
</evidence>
<evidence type="ECO:0000313" key="12">
    <source>
        <dbReference type="EMBL" id="MST98641.1"/>
    </source>
</evidence>
<evidence type="ECO:0000256" key="9">
    <source>
        <dbReference type="ARBA" id="ARBA00030998"/>
    </source>
</evidence>
<evidence type="ECO:0000256" key="5">
    <source>
        <dbReference type="ARBA" id="ARBA00022679"/>
    </source>
</evidence>
<dbReference type="NCBIfam" id="TIGR00690">
    <property type="entry name" value="rpoZ"/>
    <property type="match status" value="1"/>
</dbReference>
<dbReference type="SUPFAM" id="SSF63562">
    <property type="entry name" value="RPB6/omega subunit-like"/>
    <property type="match status" value="1"/>
</dbReference>
<evidence type="ECO:0000256" key="8">
    <source>
        <dbReference type="ARBA" id="ARBA00029924"/>
    </source>
</evidence>